<protein>
    <submittedName>
        <fullName evidence="2">Uncharacterized protein</fullName>
    </submittedName>
</protein>
<comment type="caution">
    <text evidence="2">The sequence shown here is derived from an EMBL/GenBank/DDBJ whole genome shotgun (WGS) entry which is preliminary data.</text>
</comment>
<proteinExistence type="predicted"/>
<dbReference type="SMART" id="SM00192">
    <property type="entry name" value="LDLa"/>
    <property type="match status" value="1"/>
</dbReference>
<dbReference type="CDD" id="cd00112">
    <property type="entry name" value="LDLa"/>
    <property type="match status" value="1"/>
</dbReference>
<keyword evidence="3" id="KW-1185">Reference proteome</keyword>
<dbReference type="Pfam" id="PF00057">
    <property type="entry name" value="Ldl_recept_a"/>
    <property type="match status" value="1"/>
</dbReference>
<dbReference type="SUPFAM" id="SSF57424">
    <property type="entry name" value="LDL receptor-like module"/>
    <property type="match status" value="1"/>
</dbReference>
<dbReference type="Proteomes" id="UP000749559">
    <property type="component" value="Unassembled WGS sequence"/>
</dbReference>
<sequence length="177" mass="19614">ETVYKLSDTCPKGYLRCLESGECIHALLGCDDVSDCLDESDEDPYTCIMPWQPGIRSQCIVPAGQTCFPGGGPVHLIGEVTKVVDIKWLPQIVRLEGQMKYFYNETDGIQRSGGMNLFTTYFTASGKTVTKWGNDEYDFKAVAHVAYFMGSSRSYARIYSGVSQDYCGGCYFQPANA</sequence>
<feature type="non-terminal residue" evidence="2">
    <location>
        <position position="177"/>
    </location>
</feature>
<dbReference type="PROSITE" id="PS01209">
    <property type="entry name" value="LDLRA_1"/>
    <property type="match status" value="1"/>
</dbReference>
<evidence type="ECO:0000313" key="3">
    <source>
        <dbReference type="Proteomes" id="UP000749559"/>
    </source>
</evidence>
<dbReference type="EMBL" id="CAIIXF020000002">
    <property type="protein sequence ID" value="CAH1776744.1"/>
    <property type="molecule type" value="Genomic_DNA"/>
</dbReference>
<organism evidence="2 3">
    <name type="scientific">Owenia fusiformis</name>
    <name type="common">Polychaete worm</name>
    <dbReference type="NCBI Taxonomy" id="6347"/>
    <lineage>
        <taxon>Eukaryota</taxon>
        <taxon>Metazoa</taxon>
        <taxon>Spiralia</taxon>
        <taxon>Lophotrochozoa</taxon>
        <taxon>Annelida</taxon>
        <taxon>Polychaeta</taxon>
        <taxon>Sedentaria</taxon>
        <taxon>Canalipalpata</taxon>
        <taxon>Sabellida</taxon>
        <taxon>Oweniida</taxon>
        <taxon>Oweniidae</taxon>
        <taxon>Owenia</taxon>
    </lineage>
</organism>
<comment type="caution">
    <text evidence="1">Lacks conserved residue(s) required for the propagation of feature annotation.</text>
</comment>
<evidence type="ECO:0000313" key="2">
    <source>
        <dbReference type="EMBL" id="CAH1776744.1"/>
    </source>
</evidence>
<accession>A0A8J1XKX6</accession>
<dbReference type="OrthoDB" id="6239681at2759"/>
<dbReference type="PROSITE" id="PS50068">
    <property type="entry name" value="LDLRA_2"/>
    <property type="match status" value="1"/>
</dbReference>
<dbReference type="InterPro" id="IPR023415">
    <property type="entry name" value="LDLR_class-A_CS"/>
</dbReference>
<dbReference type="Gene3D" id="2.40.128.620">
    <property type="match status" value="1"/>
</dbReference>
<dbReference type="InterPro" id="IPR002172">
    <property type="entry name" value="LDrepeatLR_classA_rpt"/>
</dbReference>
<name>A0A8J1XKX6_OWEFU</name>
<reference evidence="2" key="1">
    <citation type="submission" date="2022-03" db="EMBL/GenBank/DDBJ databases">
        <authorList>
            <person name="Martin C."/>
        </authorList>
    </citation>
    <scope>NUCLEOTIDE SEQUENCE</scope>
</reference>
<dbReference type="InterPro" id="IPR036055">
    <property type="entry name" value="LDL_receptor-like_sf"/>
</dbReference>
<gene>
    <name evidence="2" type="ORF">OFUS_LOCUS3890</name>
</gene>
<evidence type="ECO:0000256" key="1">
    <source>
        <dbReference type="PROSITE-ProRule" id="PRU00124"/>
    </source>
</evidence>
<dbReference type="AlphaFoldDB" id="A0A8J1XKX6"/>